<accession>S8C404</accession>
<dbReference type="PANTHER" id="PTHR47490:SF2">
    <property type="entry name" value="PROTEIN BLISTER"/>
    <property type="match status" value="1"/>
</dbReference>
<dbReference type="AlphaFoldDB" id="S8C404"/>
<evidence type="ECO:0000256" key="1">
    <source>
        <dbReference type="SAM" id="MobiDB-lite"/>
    </source>
</evidence>
<keyword evidence="3" id="KW-1185">Reference proteome</keyword>
<evidence type="ECO:0000313" key="3">
    <source>
        <dbReference type="Proteomes" id="UP000015453"/>
    </source>
</evidence>
<organism evidence="2 3">
    <name type="scientific">Genlisea aurea</name>
    <dbReference type="NCBI Taxonomy" id="192259"/>
    <lineage>
        <taxon>Eukaryota</taxon>
        <taxon>Viridiplantae</taxon>
        <taxon>Streptophyta</taxon>
        <taxon>Embryophyta</taxon>
        <taxon>Tracheophyta</taxon>
        <taxon>Spermatophyta</taxon>
        <taxon>Magnoliopsida</taxon>
        <taxon>eudicotyledons</taxon>
        <taxon>Gunneridae</taxon>
        <taxon>Pentapetalae</taxon>
        <taxon>asterids</taxon>
        <taxon>lamiids</taxon>
        <taxon>Lamiales</taxon>
        <taxon>Lentibulariaceae</taxon>
        <taxon>Genlisea</taxon>
    </lineage>
</organism>
<dbReference type="Proteomes" id="UP000015453">
    <property type="component" value="Unassembled WGS sequence"/>
</dbReference>
<protein>
    <submittedName>
        <fullName evidence="2">Uncharacterized protein</fullName>
    </submittedName>
</protein>
<dbReference type="InterPro" id="IPR044194">
    <property type="entry name" value="BLISTER"/>
</dbReference>
<feature type="compositionally biased region" description="Basic and acidic residues" evidence="1">
    <location>
        <begin position="105"/>
        <end position="120"/>
    </location>
</feature>
<evidence type="ECO:0000313" key="2">
    <source>
        <dbReference type="EMBL" id="EPS61374.1"/>
    </source>
</evidence>
<sequence length="120" mass="13197">MHPRQRIRLAQEKNELIQSLSAESSRSSKLLESNRELSRKLELQTQRLELLTSQSLTTADNNILQHKQPENHHRGGYENKPLAAAAAVAVYADEGDEAGGGEGAGVDHKAVPGRGFRETE</sequence>
<name>S8C404_9LAMI</name>
<reference evidence="2 3" key="1">
    <citation type="journal article" date="2013" name="BMC Genomics">
        <title>The miniature genome of a carnivorous plant Genlisea aurea contains a low number of genes and short non-coding sequences.</title>
        <authorList>
            <person name="Leushkin E.V."/>
            <person name="Sutormin R.A."/>
            <person name="Nabieva E.R."/>
            <person name="Penin A.A."/>
            <person name="Kondrashov A.S."/>
            <person name="Logacheva M.D."/>
        </authorList>
    </citation>
    <scope>NUCLEOTIDE SEQUENCE [LARGE SCALE GENOMIC DNA]</scope>
</reference>
<dbReference type="PANTHER" id="PTHR47490">
    <property type="entry name" value="PROTEIN BLISTER"/>
    <property type="match status" value="1"/>
</dbReference>
<dbReference type="GO" id="GO:0040008">
    <property type="term" value="P:regulation of growth"/>
    <property type="evidence" value="ECO:0007669"/>
    <property type="project" value="InterPro"/>
</dbReference>
<comment type="caution">
    <text evidence="2">The sequence shown here is derived from an EMBL/GenBank/DDBJ whole genome shotgun (WGS) entry which is preliminary data.</text>
</comment>
<proteinExistence type="predicted"/>
<gene>
    <name evidence="2" type="ORF">M569_13424</name>
</gene>
<feature type="region of interest" description="Disordered" evidence="1">
    <location>
        <begin position="95"/>
        <end position="120"/>
    </location>
</feature>
<dbReference type="EMBL" id="AUSU01006896">
    <property type="protein sequence ID" value="EPS61374.1"/>
    <property type="molecule type" value="Genomic_DNA"/>
</dbReference>